<evidence type="ECO:0000256" key="11">
    <source>
        <dbReference type="PIRNR" id="PIRNR001461"/>
    </source>
</evidence>
<comment type="cofactor">
    <cofactor evidence="3">
        <name>Co(2+)</name>
        <dbReference type="ChEBI" id="CHEBI:48828"/>
    </cofactor>
</comment>
<evidence type="ECO:0000313" key="12">
    <source>
        <dbReference type="EMBL" id="GAA4793185.1"/>
    </source>
</evidence>
<feature type="binding site" evidence="10">
    <location>
        <begin position="201"/>
        <end position="203"/>
    </location>
    <ligand>
        <name>substrate</name>
    </ligand>
</feature>
<evidence type="ECO:0000256" key="9">
    <source>
        <dbReference type="ARBA" id="ARBA00023235"/>
    </source>
</evidence>
<organism evidence="12 13">
    <name type="scientific">Streptomyces ziwulingensis</name>
    <dbReference type="NCBI Taxonomy" id="1045501"/>
    <lineage>
        <taxon>Bacteria</taxon>
        <taxon>Bacillati</taxon>
        <taxon>Actinomycetota</taxon>
        <taxon>Actinomycetes</taxon>
        <taxon>Kitasatosporales</taxon>
        <taxon>Streptomycetaceae</taxon>
        <taxon>Streptomyces</taxon>
    </lineage>
</organism>
<sequence>MTAARTPRGGSKVRTGETGQAWAWQAWCMAAQINPSILSADFARLADEAKAVQGADWLHVDVMDNHFVPNLTLGVPVVESLARATDTPLDCHLMIEAPDRWAPRYVEAGAGSVTFHAEAAAAPVRLAREIRAKGARASMALKPATPVEPYEDLLPELDMLLIMTVEPGFGGQSFLDIMLPKIRRTRELISKHGLELWLQVDGGVSASTIERCAEAGADVFVAGSAVYGADDPAEAVRALRTRAETVTAKASWACDH</sequence>
<evidence type="ECO:0000256" key="7">
    <source>
        <dbReference type="ARBA" id="ARBA00013188"/>
    </source>
</evidence>
<evidence type="ECO:0000256" key="4">
    <source>
        <dbReference type="ARBA" id="ARBA00001947"/>
    </source>
</evidence>
<dbReference type="Pfam" id="PF00834">
    <property type="entry name" value="Ribul_P_3_epim"/>
    <property type="match status" value="1"/>
</dbReference>
<evidence type="ECO:0000256" key="10">
    <source>
        <dbReference type="HAMAP-Rule" id="MF_02227"/>
    </source>
</evidence>
<comment type="cofactor">
    <cofactor evidence="4">
        <name>Zn(2+)</name>
        <dbReference type="ChEBI" id="CHEBI:29105"/>
    </cofactor>
</comment>
<dbReference type="PIRSF" id="PIRSF001461">
    <property type="entry name" value="RPE"/>
    <property type="match status" value="1"/>
</dbReference>
<dbReference type="CDD" id="cd00429">
    <property type="entry name" value="RPE"/>
    <property type="match status" value="1"/>
</dbReference>
<keyword evidence="8 10" id="KW-0479">Metal-binding</keyword>
<gene>
    <name evidence="10 12" type="primary">rpe</name>
    <name evidence="12" type="ORF">GCM10023220_18920</name>
</gene>
<name>A0ABP9BF24_9ACTN</name>
<keyword evidence="10 11" id="KW-0119">Carbohydrate metabolism</keyword>
<evidence type="ECO:0000313" key="13">
    <source>
        <dbReference type="Proteomes" id="UP001501265"/>
    </source>
</evidence>
<dbReference type="PROSITE" id="PS01086">
    <property type="entry name" value="RIBUL_P_3_EPIMER_2"/>
    <property type="match status" value="1"/>
</dbReference>
<accession>A0ABP9BF24</accession>
<dbReference type="SUPFAM" id="SSF51366">
    <property type="entry name" value="Ribulose-phoshate binding barrel"/>
    <property type="match status" value="1"/>
</dbReference>
<feature type="binding site" evidence="10">
    <location>
        <begin position="168"/>
        <end position="171"/>
    </location>
    <ligand>
        <name>substrate</name>
    </ligand>
</feature>
<evidence type="ECO:0000256" key="8">
    <source>
        <dbReference type="ARBA" id="ARBA00022723"/>
    </source>
</evidence>
<proteinExistence type="inferred from homology"/>
<comment type="cofactor">
    <cofactor evidence="5">
        <name>Fe(2+)</name>
        <dbReference type="ChEBI" id="CHEBI:29033"/>
    </cofactor>
</comment>
<dbReference type="InterPro" id="IPR013785">
    <property type="entry name" value="Aldolase_TIM"/>
</dbReference>
<comment type="similarity">
    <text evidence="6 10 11">Belongs to the ribulose-phosphate 3-epimerase family.</text>
</comment>
<evidence type="ECO:0000256" key="1">
    <source>
        <dbReference type="ARBA" id="ARBA00001782"/>
    </source>
</evidence>
<comment type="cofactor">
    <cofactor evidence="2">
        <name>Mn(2+)</name>
        <dbReference type="ChEBI" id="CHEBI:29035"/>
    </cofactor>
</comment>
<comment type="caution">
    <text evidence="12">The sequence shown here is derived from an EMBL/GenBank/DDBJ whole genome shotgun (WGS) entry which is preliminary data.</text>
</comment>
<comment type="catalytic activity">
    <reaction evidence="1 10 11">
        <text>D-ribulose 5-phosphate = D-xylulose 5-phosphate</text>
        <dbReference type="Rhea" id="RHEA:13677"/>
        <dbReference type="ChEBI" id="CHEBI:57737"/>
        <dbReference type="ChEBI" id="CHEBI:58121"/>
        <dbReference type="EC" id="5.1.3.1"/>
    </reaction>
</comment>
<feature type="binding site" evidence="10">
    <location>
        <position position="36"/>
    </location>
    <ligand>
        <name>substrate</name>
    </ligand>
</feature>
<comment type="pathway">
    <text evidence="10">Carbohydrate degradation.</text>
</comment>
<reference evidence="13" key="1">
    <citation type="journal article" date="2019" name="Int. J. Syst. Evol. Microbiol.">
        <title>The Global Catalogue of Microorganisms (GCM) 10K type strain sequencing project: providing services to taxonomists for standard genome sequencing and annotation.</title>
        <authorList>
            <consortium name="The Broad Institute Genomics Platform"/>
            <consortium name="The Broad Institute Genome Sequencing Center for Infectious Disease"/>
            <person name="Wu L."/>
            <person name="Ma J."/>
        </authorList>
    </citation>
    <scope>NUCLEOTIDE SEQUENCE [LARGE SCALE GENOMIC DNA]</scope>
    <source>
        <strain evidence="13">JCM 18081</strain>
    </source>
</reference>
<dbReference type="EC" id="5.1.3.1" evidence="7 10"/>
<feature type="binding site" evidence="10">
    <location>
        <position position="92"/>
    </location>
    <ligand>
        <name>substrate</name>
    </ligand>
</feature>
<keyword evidence="13" id="KW-1185">Reference proteome</keyword>
<dbReference type="EMBL" id="BAABIG010000019">
    <property type="protein sequence ID" value="GAA4793185.1"/>
    <property type="molecule type" value="Genomic_DNA"/>
</dbReference>
<dbReference type="InterPro" id="IPR000056">
    <property type="entry name" value="Ribul_P_3_epim-like"/>
</dbReference>
<evidence type="ECO:0000256" key="2">
    <source>
        <dbReference type="ARBA" id="ARBA00001936"/>
    </source>
</evidence>
<dbReference type="PROSITE" id="PS01085">
    <property type="entry name" value="RIBUL_P_3_EPIMER_1"/>
    <property type="match status" value="1"/>
</dbReference>
<evidence type="ECO:0000256" key="6">
    <source>
        <dbReference type="ARBA" id="ARBA00009541"/>
    </source>
</evidence>
<keyword evidence="9 10" id="KW-0413">Isomerase</keyword>
<feature type="binding site" evidence="10">
    <location>
        <begin position="223"/>
        <end position="224"/>
    </location>
    <ligand>
        <name>substrate</name>
    </ligand>
</feature>
<dbReference type="NCBIfam" id="TIGR01163">
    <property type="entry name" value="rpe"/>
    <property type="match status" value="1"/>
</dbReference>
<dbReference type="InterPro" id="IPR026019">
    <property type="entry name" value="Ribul_P_3_epim"/>
</dbReference>
<dbReference type="HAMAP" id="MF_02227">
    <property type="entry name" value="RPE"/>
    <property type="match status" value="1"/>
</dbReference>
<feature type="binding site" evidence="10">
    <location>
        <position position="59"/>
    </location>
    <ligand>
        <name>a divalent metal cation</name>
        <dbReference type="ChEBI" id="CHEBI:60240"/>
    </ligand>
</feature>
<comment type="cofactor">
    <cofactor evidence="10">
        <name>a divalent metal cation</name>
        <dbReference type="ChEBI" id="CHEBI:60240"/>
    </cofactor>
    <text evidence="10">Binds 1 divalent metal cation per subunit.</text>
</comment>
<evidence type="ECO:0000256" key="5">
    <source>
        <dbReference type="ARBA" id="ARBA00001954"/>
    </source>
</evidence>
<evidence type="ECO:0000256" key="3">
    <source>
        <dbReference type="ARBA" id="ARBA00001941"/>
    </source>
</evidence>
<feature type="binding site" evidence="10">
    <location>
        <position position="92"/>
    </location>
    <ligand>
        <name>a divalent metal cation</name>
        <dbReference type="ChEBI" id="CHEBI:60240"/>
    </ligand>
</feature>
<dbReference type="InterPro" id="IPR011060">
    <property type="entry name" value="RibuloseP-bd_barrel"/>
</dbReference>
<feature type="active site" description="Proton donor" evidence="10">
    <location>
        <position position="201"/>
    </location>
</feature>
<dbReference type="Gene3D" id="3.20.20.70">
    <property type="entry name" value="Aldolase class I"/>
    <property type="match status" value="1"/>
</dbReference>
<protein>
    <recommendedName>
        <fullName evidence="7 10">Ribulose-phosphate 3-epimerase</fullName>
        <ecNumber evidence="7 10">5.1.3.1</ecNumber>
    </recommendedName>
</protein>
<feature type="active site" description="Proton acceptor" evidence="10">
    <location>
        <position position="61"/>
    </location>
</feature>
<feature type="binding site" evidence="10">
    <location>
        <position position="201"/>
    </location>
    <ligand>
        <name>a divalent metal cation</name>
        <dbReference type="ChEBI" id="CHEBI:60240"/>
    </ligand>
</feature>
<dbReference type="NCBIfam" id="NF004076">
    <property type="entry name" value="PRK05581.1-4"/>
    <property type="match status" value="1"/>
</dbReference>
<comment type="function">
    <text evidence="10">Catalyzes the reversible epimerization of D-ribulose 5-phosphate to D-xylulose 5-phosphate.</text>
</comment>
<feature type="binding site" evidence="10">
    <location>
        <position position="61"/>
    </location>
    <ligand>
        <name>a divalent metal cation</name>
        <dbReference type="ChEBI" id="CHEBI:60240"/>
    </ligand>
</feature>
<dbReference type="PANTHER" id="PTHR11749">
    <property type="entry name" value="RIBULOSE-5-PHOSPHATE-3-EPIMERASE"/>
    <property type="match status" value="1"/>
</dbReference>
<dbReference type="Proteomes" id="UP001501265">
    <property type="component" value="Unassembled WGS sequence"/>
</dbReference>